<dbReference type="PANTHER" id="PTHR32319">
    <property type="entry name" value="BACTERIAL HEMOLYSIN-LIKE PROTEIN"/>
    <property type="match status" value="1"/>
</dbReference>
<name>A0A4V1J7E9_9BACT</name>
<keyword evidence="5" id="KW-0808">Transferase</keyword>
<dbReference type="AlphaFoldDB" id="A0A4V1J7E9"/>
<dbReference type="CDD" id="cd00165">
    <property type="entry name" value="S4"/>
    <property type="match status" value="1"/>
</dbReference>
<dbReference type="GO" id="GO:0003723">
    <property type="term" value="F:RNA binding"/>
    <property type="evidence" value="ECO:0007669"/>
    <property type="project" value="UniProtKB-KW"/>
</dbReference>
<dbReference type="SMART" id="SM00363">
    <property type="entry name" value="S4"/>
    <property type="match status" value="1"/>
</dbReference>
<dbReference type="InterPro" id="IPR036986">
    <property type="entry name" value="S4_RNA-bd_sf"/>
</dbReference>
<dbReference type="PANTHER" id="PTHR32319:SF0">
    <property type="entry name" value="BACTERIAL HEMOLYSIN-LIKE PROTEIN"/>
    <property type="match status" value="1"/>
</dbReference>
<feature type="domain" description="RNA-binding S4" evidence="4">
    <location>
        <begin position="3"/>
        <end position="67"/>
    </location>
</feature>
<organism evidence="5 6">
    <name type="scientific">Candidatus Microsaccharimonas sossegonensis</name>
    <dbReference type="NCBI Taxonomy" id="2506948"/>
    <lineage>
        <taxon>Bacteria</taxon>
        <taxon>Candidatus Saccharimonadota</taxon>
        <taxon>Candidatus Saccharimonadia</taxon>
        <taxon>Candidatus Saccharimonadales</taxon>
        <taxon>Candidatus Saccharimonadaceae</taxon>
        <taxon>Candidatus Microsaccharimonas</taxon>
    </lineage>
</organism>
<dbReference type="Pfam" id="PF01728">
    <property type="entry name" value="FtsJ"/>
    <property type="match status" value="1"/>
</dbReference>
<gene>
    <name evidence="5" type="ORF">EOT05_01660</name>
</gene>
<dbReference type="SUPFAM" id="SSF55174">
    <property type="entry name" value="Alpha-L RNA-binding motif"/>
    <property type="match status" value="1"/>
</dbReference>
<evidence type="ECO:0000313" key="5">
    <source>
        <dbReference type="EMBL" id="RWZ78447.1"/>
    </source>
</evidence>
<dbReference type="GO" id="GO:0032259">
    <property type="term" value="P:methylation"/>
    <property type="evidence" value="ECO:0007669"/>
    <property type="project" value="UniProtKB-KW"/>
</dbReference>
<dbReference type="EMBL" id="SCKX01000001">
    <property type="protein sequence ID" value="RWZ78447.1"/>
    <property type="molecule type" value="Genomic_DNA"/>
</dbReference>
<evidence type="ECO:0000259" key="4">
    <source>
        <dbReference type="SMART" id="SM00363"/>
    </source>
</evidence>
<dbReference type="InterPro" id="IPR002942">
    <property type="entry name" value="S4_RNA-bd"/>
</dbReference>
<dbReference type="InterPro" id="IPR029063">
    <property type="entry name" value="SAM-dependent_MTases_sf"/>
</dbReference>
<evidence type="ECO:0000256" key="2">
    <source>
        <dbReference type="ARBA" id="ARBA00029460"/>
    </source>
</evidence>
<evidence type="ECO:0000256" key="3">
    <source>
        <dbReference type="PROSITE-ProRule" id="PRU00182"/>
    </source>
</evidence>
<dbReference type="Gene3D" id="3.40.50.150">
    <property type="entry name" value="Vaccinia Virus protein VP39"/>
    <property type="match status" value="1"/>
</dbReference>
<dbReference type="InterPro" id="IPR004538">
    <property type="entry name" value="Hemolysin_A/TlyA"/>
</dbReference>
<dbReference type="SUPFAM" id="SSF53335">
    <property type="entry name" value="S-adenosyl-L-methionine-dependent methyltransferases"/>
    <property type="match status" value="1"/>
</dbReference>
<keyword evidence="1 3" id="KW-0694">RNA-binding</keyword>
<evidence type="ECO:0000313" key="6">
    <source>
        <dbReference type="Proteomes" id="UP000289257"/>
    </source>
</evidence>
<proteinExistence type="inferred from homology"/>
<dbReference type="Gene3D" id="3.10.290.10">
    <property type="entry name" value="RNA-binding S4 domain"/>
    <property type="match status" value="1"/>
</dbReference>
<comment type="caution">
    <text evidence="5">The sequence shown here is derived from an EMBL/GenBank/DDBJ whole genome shotgun (WGS) entry which is preliminary data.</text>
</comment>
<sequence>MRLRLDAEMTRRGLVLTRSQAESFIKLGKVTVNGKKILKPGFFVNADATIMLDVDEQYVSRAGLKLGSVAYLLNLDFKDNIVLDVGSSTGGFTDYALRRGAKKVYAVDVGTDQLHPSLHGNPQIELHEKTDIRDFYTDEKPQIVVIDVSFISLREILPHIARELADETTQIVAMVKPQFEAGKDQTNKGVIKNDGMRRQILKDFEVWAQGLFYIQAKRDSDVAGAKGNQERFYLLTLKRNSTTSPGRIT</sequence>
<dbReference type="PROSITE" id="PS50889">
    <property type="entry name" value="S4"/>
    <property type="match status" value="1"/>
</dbReference>
<reference evidence="5" key="1">
    <citation type="submission" date="2019-01" db="EMBL/GenBank/DDBJ databases">
        <title>Genomic signatures and co-occurrence patterns of the ultra-small Saccharimodia (Patescibacteria phylum) suggest a symbiotic lifestyle.</title>
        <authorList>
            <person name="Lemos L."/>
            <person name="Medeiros J."/>
            <person name="Andreote F."/>
            <person name="Fernandes G."/>
            <person name="Varani A."/>
            <person name="Oliveira G."/>
            <person name="Pylro V."/>
        </authorList>
    </citation>
    <scope>NUCLEOTIDE SEQUENCE [LARGE SCALE GENOMIC DNA]</scope>
    <source>
        <strain evidence="5">AMD02</strain>
    </source>
</reference>
<accession>A0A4V1J7E9</accession>
<protein>
    <submittedName>
        <fullName evidence="5">TlyA family RNA methyltransferase</fullName>
    </submittedName>
</protein>
<comment type="similarity">
    <text evidence="2">Belongs to the TlyA family.</text>
</comment>
<evidence type="ECO:0000256" key="1">
    <source>
        <dbReference type="ARBA" id="ARBA00022884"/>
    </source>
</evidence>
<keyword evidence="5" id="KW-0489">Methyltransferase</keyword>
<keyword evidence="6" id="KW-1185">Reference proteome</keyword>
<dbReference type="InterPro" id="IPR002877">
    <property type="entry name" value="RNA_MeTrfase_FtsJ_dom"/>
</dbReference>
<dbReference type="CDD" id="cd02440">
    <property type="entry name" value="AdoMet_MTases"/>
    <property type="match status" value="1"/>
</dbReference>
<dbReference type="NCBIfam" id="TIGR00478">
    <property type="entry name" value="tly"/>
    <property type="match status" value="1"/>
</dbReference>
<dbReference type="GO" id="GO:0008168">
    <property type="term" value="F:methyltransferase activity"/>
    <property type="evidence" value="ECO:0007669"/>
    <property type="project" value="UniProtKB-KW"/>
</dbReference>
<dbReference type="InterPro" id="IPR047048">
    <property type="entry name" value="TlyA"/>
</dbReference>
<dbReference type="Pfam" id="PF01479">
    <property type="entry name" value="S4"/>
    <property type="match status" value="1"/>
</dbReference>
<dbReference type="Proteomes" id="UP000289257">
    <property type="component" value="Unassembled WGS sequence"/>
</dbReference>